<proteinExistence type="predicted"/>
<dbReference type="AlphaFoldDB" id="A0A6C0AZT8"/>
<organism evidence="1">
    <name type="scientific">viral metagenome</name>
    <dbReference type="NCBI Taxonomy" id="1070528"/>
    <lineage>
        <taxon>unclassified sequences</taxon>
        <taxon>metagenomes</taxon>
        <taxon>organismal metagenomes</taxon>
    </lineage>
</organism>
<name>A0A6C0AZT8_9ZZZZ</name>
<reference evidence="1" key="1">
    <citation type="journal article" date="2020" name="Nature">
        <title>Giant virus diversity and host interactions through global metagenomics.</title>
        <authorList>
            <person name="Schulz F."/>
            <person name="Roux S."/>
            <person name="Paez-Espino D."/>
            <person name="Jungbluth S."/>
            <person name="Walsh D.A."/>
            <person name="Denef V.J."/>
            <person name="McMahon K.D."/>
            <person name="Konstantinidis K.T."/>
            <person name="Eloe-Fadrosh E.A."/>
            <person name="Kyrpides N.C."/>
            <person name="Woyke T."/>
        </authorList>
    </citation>
    <scope>NUCLEOTIDE SEQUENCE</scope>
    <source>
        <strain evidence="1">GVMAG-M-3300009182-78</strain>
    </source>
</reference>
<evidence type="ECO:0000313" key="1">
    <source>
        <dbReference type="EMBL" id="QHS85507.1"/>
    </source>
</evidence>
<accession>A0A6C0AZT8</accession>
<protein>
    <submittedName>
        <fullName evidence="1">Uncharacterized protein</fullName>
    </submittedName>
</protein>
<sequence length="90" mass="10237">MQQDELTDGSFYFIIRVVLLNNSVERVDNIFATYNGTVGLEHQTMIRLLNVHKGSRKSAMELVTSDNTIFYSLSAIIPQHVFISNILSFL</sequence>
<dbReference type="EMBL" id="MN739044">
    <property type="protein sequence ID" value="QHS85507.1"/>
    <property type="molecule type" value="Genomic_DNA"/>
</dbReference>